<organism evidence="2 3">
    <name type="scientific">Kwoniella shivajii</name>
    <dbReference type="NCBI Taxonomy" id="564305"/>
    <lineage>
        <taxon>Eukaryota</taxon>
        <taxon>Fungi</taxon>
        <taxon>Dikarya</taxon>
        <taxon>Basidiomycota</taxon>
        <taxon>Agaricomycotina</taxon>
        <taxon>Tremellomycetes</taxon>
        <taxon>Tremellales</taxon>
        <taxon>Cryptococcaceae</taxon>
        <taxon>Kwoniella</taxon>
    </lineage>
</organism>
<sequence>MTSLARPINFPTSRPSYDRLSSSSPSPSSSPKSSSLELTSSSPSQQQHPCPHLNQFVQSLVKAYWGPNTPSTNNSTMMGRSGRF</sequence>
<reference evidence="2 3" key="1">
    <citation type="submission" date="2024-01" db="EMBL/GenBank/DDBJ databases">
        <title>Comparative genomics of Cryptococcus and Kwoniella reveals pathogenesis evolution and contrasting modes of karyotype evolution via chromosome fusion or intercentromeric recombination.</title>
        <authorList>
            <person name="Coelho M.A."/>
            <person name="David-Palma M."/>
            <person name="Shea T."/>
            <person name="Bowers K."/>
            <person name="McGinley-Smith S."/>
            <person name="Mohammad A.W."/>
            <person name="Gnirke A."/>
            <person name="Yurkov A.M."/>
            <person name="Nowrousian M."/>
            <person name="Sun S."/>
            <person name="Cuomo C.A."/>
            <person name="Heitman J."/>
        </authorList>
    </citation>
    <scope>NUCLEOTIDE SEQUENCE [LARGE SCALE GENOMIC DNA]</scope>
    <source>
        <strain evidence="2">CBS 11374</strain>
    </source>
</reference>
<feature type="compositionally biased region" description="Low complexity" evidence="1">
    <location>
        <begin position="13"/>
        <end position="52"/>
    </location>
</feature>
<proteinExistence type="predicted"/>
<feature type="compositionally biased region" description="Polar residues" evidence="1">
    <location>
        <begin position="68"/>
        <end position="78"/>
    </location>
</feature>
<dbReference type="Proteomes" id="UP001329825">
    <property type="component" value="Chromosome 11"/>
</dbReference>
<dbReference type="RefSeq" id="XP_062795502.1">
    <property type="nucleotide sequence ID" value="XM_062939451.1"/>
</dbReference>
<evidence type="ECO:0000313" key="2">
    <source>
        <dbReference type="EMBL" id="WRT70763.1"/>
    </source>
</evidence>
<evidence type="ECO:0000313" key="3">
    <source>
        <dbReference type="Proteomes" id="UP001329825"/>
    </source>
</evidence>
<name>A0ABZ1D9K2_9TREE</name>
<dbReference type="EMBL" id="CP141891">
    <property type="protein sequence ID" value="WRT70763.1"/>
    <property type="molecule type" value="Genomic_DNA"/>
</dbReference>
<feature type="region of interest" description="Disordered" evidence="1">
    <location>
        <begin position="1"/>
        <end position="84"/>
    </location>
</feature>
<evidence type="ECO:0000256" key="1">
    <source>
        <dbReference type="SAM" id="MobiDB-lite"/>
    </source>
</evidence>
<dbReference type="GeneID" id="87959892"/>
<keyword evidence="3" id="KW-1185">Reference proteome</keyword>
<accession>A0ABZ1D9K2</accession>
<protein>
    <submittedName>
        <fullName evidence="2">Uncharacterized protein</fullName>
    </submittedName>
</protein>
<gene>
    <name evidence="2" type="ORF">IL334_007762</name>
</gene>